<dbReference type="InterPro" id="IPR036345">
    <property type="entry name" value="ExoRNase_PH_dom2_sf"/>
</dbReference>
<dbReference type="Pfam" id="PF01138">
    <property type="entry name" value="RNase_PH"/>
    <property type="match status" value="1"/>
</dbReference>
<dbReference type="GO" id="GO:0071028">
    <property type="term" value="P:nuclear mRNA surveillance"/>
    <property type="evidence" value="ECO:0007669"/>
    <property type="project" value="TreeGrafter"/>
</dbReference>
<feature type="domain" description="Exoribonuclease phosphorolytic" evidence="8">
    <location>
        <begin position="21"/>
        <end position="152"/>
    </location>
</feature>
<evidence type="ECO:0000256" key="1">
    <source>
        <dbReference type="ARBA" id="ARBA00004496"/>
    </source>
</evidence>
<dbReference type="GO" id="GO:0034475">
    <property type="term" value="P:U4 snRNA 3'-end processing"/>
    <property type="evidence" value="ECO:0007669"/>
    <property type="project" value="TreeGrafter"/>
</dbReference>
<sequence length="244" mass="26802">MSRYEIYSPEGLRVDGRRYNELRYFKCALGTHAHAADGSAMVEMGTSQVVCTVKGPQEPQQRSSMDTKKAVLRVNVHVAPFSSITRTKHTSNEKQLQELSMNLEETFADVVLAHLAPRTEIIVDLHVLAQDGNIMAGCVNAMCLGLIDAGVPMLDFIASVGVALADSVPLLDPNHIECSELPNLTVGVTGKSNKASLVIAEKRILLDRIKPSLDLAIMGCKTVHDIMDEQVRIRLNSLEDRIKR</sequence>
<name>A0AAV5RNE4_STABA</name>
<dbReference type="PANTHER" id="PTHR11953">
    <property type="entry name" value="EXOSOME COMPLEX COMPONENT"/>
    <property type="match status" value="1"/>
</dbReference>
<dbReference type="PANTHER" id="PTHR11953:SF0">
    <property type="entry name" value="EXOSOME COMPLEX COMPONENT RRP41"/>
    <property type="match status" value="1"/>
</dbReference>
<evidence type="ECO:0000259" key="9">
    <source>
        <dbReference type="Pfam" id="PF03725"/>
    </source>
</evidence>
<dbReference type="AlphaFoldDB" id="A0AAV5RNE4"/>
<reference evidence="10 11" key="1">
    <citation type="journal article" date="2023" name="Elife">
        <title>Identification of key yeast species and microbe-microbe interactions impacting larval growth of Drosophila in the wild.</title>
        <authorList>
            <person name="Mure A."/>
            <person name="Sugiura Y."/>
            <person name="Maeda R."/>
            <person name="Honda K."/>
            <person name="Sakurai N."/>
            <person name="Takahashi Y."/>
            <person name="Watada M."/>
            <person name="Katoh T."/>
            <person name="Gotoh A."/>
            <person name="Gotoh Y."/>
            <person name="Taniguchi I."/>
            <person name="Nakamura K."/>
            <person name="Hayashi T."/>
            <person name="Katayama T."/>
            <person name="Uemura T."/>
            <person name="Hattori Y."/>
        </authorList>
    </citation>
    <scope>NUCLEOTIDE SEQUENCE [LARGE SCALE GENOMIC DNA]</scope>
    <source>
        <strain evidence="10 11">SB-73</strain>
    </source>
</reference>
<evidence type="ECO:0000256" key="3">
    <source>
        <dbReference type="ARBA" id="ARBA00006678"/>
    </source>
</evidence>
<protein>
    <recommendedName>
        <fullName evidence="7">Ribosomal RNA-processing protein 41</fullName>
    </recommendedName>
</protein>
<dbReference type="FunFam" id="3.30.230.70:FF:000004">
    <property type="entry name" value="Exosome complex component Rrp41"/>
    <property type="match status" value="1"/>
</dbReference>
<dbReference type="Gene3D" id="3.30.230.70">
    <property type="entry name" value="GHMP Kinase, N-terminal domain"/>
    <property type="match status" value="1"/>
</dbReference>
<comment type="subunit">
    <text evidence="6">Component of the RNA exosome complex. Specifically part of the catalytically inactive RNA exosome core complex (Exo-9) which may associate with the catalytic subunits RRP6 and DIS3 in cytoplasmic- and nuclear-specific RNA exosome complex forms. Exo-9 is formed by a hexameric base ring of RNase PH domain-containing subunits and a cap ring consisting of CSL4, RRP4 and RRP40.</text>
</comment>
<dbReference type="GO" id="GO:0000467">
    <property type="term" value="P:exonucleolytic trimming to generate mature 3'-end of 5.8S rRNA from tricistronic rRNA transcript (SSU-rRNA, 5.8S rRNA, LSU-rRNA)"/>
    <property type="evidence" value="ECO:0007669"/>
    <property type="project" value="UniProtKB-ARBA"/>
</dbReference>
<proteinExistence type="inferred from homology"/>
<dbReference type="GO" id="GO:0000176">
    <property type="term" value="C:nuclear exosome (RNase complex)"/>
    <property type="evidence" value="ECO:0007669"/>
    <property type="project" value="TreeGrafter"/>
</dbReference>
<evidence type="ECO:0000256" key="5">
    <source>
        <dbReference type="ARBA" id="ARBA00022835"/>
    </source>
</evidence>
<keyword evidence="5" id="KW-0271">Exosome</keyword>
<dbReference type="Pfam" id="PF03725">
    <property type="entry name" value="RNase_PH_C"/>
    <property type="match status" value="1"/>
</dbReference>
<dbReference type="InterPro" id="IPR050080">
    <property type="entry name" value="RNase_PH"/>
</dbReference>
<dbReference type="GO" id="GO:0000177">
    <property type="term" value="C:cytoplasmic exosome (RNase complex)"/>
    <property type="evidence" value="ECO:0007669"/>
    <property type="project" value="UniProtKB-ARBA"/>
</dbReference>
<evidence type="ECO:0000256" key="7">
    <source>
        <dbReference type="ARBA" id="ARBA00077929"/>
    </source>
</evidence>
<feature type="domain" description="Exoribonuclease phosphorolytic" evidence="9">
    <location>
        <begin position="155"/>
        <end position="215"/>
    </location>
</feature>
<dbReference type="InterPro" id="IPR015847">
    <property type="entry name" value="ExoRNase_PH_dom2"/>
</dbReference>
<evidence type="ECO:0000259" key="8">
    <source>
        <dbReference type="Pfam" id="PF01138"/>
    </source>
</evidence>
<evidence type="ECO:0000313" key="11">
    <source>
        <dbReference type="Proteomes" id="UP001362899"/>
    </source>
</evidence>
<dbReference type="EMBL" id="BTGC01000008">
    <property type="protein sequence ID" value="GMM53034.1"/>
    <property type="molecule type" value="Genomic_DNA"/>
</dbReference>
<evidence type="ECO:0000313" key="10">
    <source>
        <dbReference type="EMBL" id="GMM53034.1"/>
    </source>
</evidence>
<dbReference type="GO" id="GO:0071051">
    <property type="term" value="P:poly(A)-dependent snoRNA 3'-end processing"/>
    <property type="evidence" value="ECO:0007669"/>
    <property type="project" value="TreeGrafter"/>
</dbReference>
<dbReference type="GO" id="GO:0071038">
    <property type="term" value="P:TRAMP-dependent tRNA surveillance pathway"/>
    <property type="evidence" value="ECO:0007669"/>
    <property type="project" value="UniProtKB-ARBA"/>
</dbReference>
<accession>A0AAV5RNE4</accession>
<dbReference type="Proteomes" id="UP001362899">
    <property type="component" value="Unassembled WGS sequence"/>
</dbReference>
<keyword evidence="11" id="KW-1185">Reference proteome</keyword>
<dbReference type="GO" id="GO:0003723">
    <property type="term" value="F:RNA binding"/>
    <property type="evidence" value="ECO:0007669"/>
    <property type="project" value="TreeGrafter"/>
</dbReference>
<dbReference type="SUPFAM" id="SSF55666">
    <property type="entry name" value="Ribonuclease PH domain 2-like"/>
    <property type="match status" value="1"/>
</dbReference>
<comment type="caution">
    <text evidence="10">The sequence shown here is derived from an EMBL/GenBank/DDBJ whole genome shotgun (WGS) entry which is preliminary data.</text>
</comment>
<keyword evidence="4" id="KW-0963">Cytoplasm</keyword>
<evidence type="ECO:0000256" key="4">
    <source>
        <dbReference type="ARBA" id="ARBA00022490"/>
    </source>
</evidence>
<comment type="similarity">
    <text evidence="3">Belongs to the RNase PH family.</text>
</comment>
<evidence type="ECO:0000256" key="2">
    <source>
        <dbReference type="ARBA" id="ARBA00004604"/>
    </source>
</evidence>
<dbReference type="GO" id="GO:0016075">
    <property type="term" value="P:rRNA catabolic process"/>
    <property type="evidence" value="ECO:0007669"/>
    <property type="project" value="TreeGrafter"/>
</dbReference>
<dbReference type="InterPro" id="IPR020568">
    <property type="entry name" value="Ribosomal_Su5_D2-typ_SF"/>
</dbReference>
<dbReference type="InterPro" id="IPR027408">
    <property type="entry name" value="PNPase/RNase_PH_dom_sf"/>
</dbReference>
<evidence type="ECO:0000256" key="6">
    <source>
        <dbReference type="ARBA" id="ARBA00063066"/>
    </source>
</evidence>
<dbReference type="SUPFAM" id="SSF54211">
    <property type="entry name" value="Ribosomal protein S5 domain 2-like"/>
    <property type="match status" value="1"/>
</dbReference>
<dbReference type="GO" id="GO:0005730">
    <property type="term" value="C:nucleolus"/>
    <property type="evidence" value="ECO:0007669"/>
    <property type="project" value="UniProtKB-SubCell"/>
</dbReference>
<organism evidence="10 11">
    <name type="scientific">Starmerella bacillaris</name>
    <name type="common">Yeast</name>
    <name type="synonym">Candida zemplinina</name>
    <dbReference type="NCBI Taxonomy" id="1247836"/>
    <lineage>
        <taxon>Eukaryota</taxon>
        <taxon>Fungi</taxon>
        <taxon>Dikarya</taxon>
        <taxon>Ascomycota</taxon>
        <taxon>Saccharomycotina</taxon>
        <taxon>Dipodascomycetes</taxon>
        <taxon>Dipodascales</taxon>
        <taxon>Trichomonascaceae</taxon>
        <taxon>Starmerella</taxon>
    </lineage>
</organism>
<comment type="subcellular location">
    <subcellularLocation>
        <location evidence="1">Cytoplasm</location>
    </subcellularLocation>
    <subcellularLocation>
        <location evidence="2">Nucleus</location>
        <location evidence="2">Nucleolus</location>
    </subcellularLocation>
</comment>
<dbReference type="InterPro" id="IPR001247">
    <property type="entry name" value="ExoRNase_PH_dom1"/>
</dbReference>
<gene>
    <name evidence="10" type="ORF">DASB73_039970</name>
</gene>